<protein>
    <submittedName>
        <fullName evidence="2">Ubiquinone/menaquinone biosynthesis C-methylase UbiE</fullName>
    </submittedName>
</protein>
<dbReference type="OrthoDB" id="5642573at2"/>
<reference evidence="3" key="1">
    <citation type="submission" date="2017-04" db="EMBL/GenBank/DDBJ databases">
        <authorList>
            <person name="Varghese N."/>
            <person name="Submissions S."/>
        </authorList>
    </citation>
    <scope>NUCLEOTIDE SEQUENCE [LARGE SCALE GENOMIC DNA]</scope>
</reference>
<dbReference type="GO" id="GO:0032259">
    <property type="term" value="P:methylation"/>
    <property type="evidence" value="ECO:0007669"/>
    <property type="project" value="UniProtKB-KW"/>
</dbReference>
<dbReference type="AlphaFoldDB" id="A0A1Y6FQX2"/>
<dbReference type="PANTHER" id="PTHR43861">
    <property type="entry name" value="TRANS-ACONITATE 2-METHYLTRANSFERASE-RELATED"/>
    <property type="match status" value="1"/>
</dbReference>
<name>A0A1Y6FQX2_9HYPH</name>
<dbReference type="InterPro" id="IPR029063">
    <property type="entry name" value="SAM-dependent_MTases_sf"/>
</dbReference>
<keyword evidence="3" id="KW-1185">Reference proteome</keyword>
<accession>A0A1Y6FQX2</accession>
<keyword evidence="2" id="KW-0830">Ubiquinone</keyword>
<dbReference type="Proteomes" id="UP000194474">
    <property type="component" value="Unassembled WGS sequence"/>
</dbReference>
<sequence length="207" mass="22411">MAEMSAFWDRLADRYAAQPIADETAYRTKLQRTRALLGPDMDIFEFGCGTGSTALTHAPYVRSVRGVDFSARMVEIARDKANASGITNVTFEQGDITAMTIPATSYDVVLGLSILHLLRDRHAVLSRVFDMLKPGGRFVSSTACLGGPLKLLTPVAAIGRALGKLPQIGFMSHAELRSDLVRAGFTIEQDWQPKAGAAVFIVARKPG</sequence>
<dbReference type="SUPFAM" id="SSF53335">
    <property type="entry name" value="S-adenosyl-L-methionine-dependent methyltransferases"/>
    <property type="match status" value="1"/>
</dbReference>
<dbReference type="PANTHER" id="PTHR43861:SF1">
    <property type="entry name" value="TRANS-ACONITATE 2-METHYLTRANSFERASE"/>
    <property type="match status" value="1"/>
</dbReference>
<dbReference type="Pfam" id="PF13847">
    <property type="entry name" value="Methyltransf_31"/>
    <property type="match status" value="1"/>
</dbReference>
<organism evidence="2 3">
    <name type="scientific">Devosia lucknowensis</name>
    <dbReference type="NCBI Taxonomy" id="1096929"/>
    <lineage>
        <taxon>Bacteria</taxon>
        <taxon>Pseudomonadati</taxon>
        <taxon>Pseudomonadota</taxon>
        <taxon>Alphaproteobacteria</taxon>
        <taxon>Hyphomicrobiales</taxon>
        <taxon>Devosiaceae</taxon>
        <taxon>Devosia</taxon>
    </lineage>
</organism>
<dbReference type="InterPro" id="IPR025714">
    <property type="entry name" value="Methyltranfer_dom"/>
</dbReference>
<evidence type="ECO:0000313" key="2">
    <source>
        <dbReference type="EMBL" id="SMQ75841.1"/>
    </source>
</evidence>
<keyword evidence="2" id="KW-0489">Methyltransferase</keyword>
<evidence type="ECO:0000313" key="3">
    <source>
        <dbReference type="Proteomes" id="UP000194474"/>
    </source>
</evidence>
<keyword evidence="2" id="KW-0808">Transferase</keyword>
<dbReference type="CDD" id="cd02440">
    <property type="entry name" value="AdoMet_MTases"/>
    <property type="match status" value="1"/>
</dbReference>
<evidence type="ECO:0000259" key="1">
    <source>
        <dbReference type="Pfam" id="PF13847"/>
    </source>
</evidence>
<dbReference type="Gene3D" id="3.40.50.150">
    <property type="entry name" value="Vaccinia Virus protein VP39"/>
    <property type="match status" value="1"/>
</dbReference>
<dbReference type="EMBL" id="FXWK01000001">
    <property type="protein sequence ID" value="SMQ75841.1"/>
    <property type="molecule type" value="Genomic_DNA"/>
</dbReference>
<dbReference type="RefSeq" id="WP_086470659.1">
    <property type="nucleotide sequence ID" value="NZ_FXWK01000001.1"/>
</dbReference>
<proteinExistence type="predicted"/>
<feature type="domain" description="Methyltransferase" evidence="1">
    <location>
        <begin position="40"/>
        <end position="144"/>
    </location>
</feature>
<dbReference type="GO" id="GO:0008168">
    <property type="term" value="F:methyltransferase activity"/>
    <property type="evidence" value="ECO:0007669"/>
    <property type="project" value="UniProtKB-KW"/>
</dbReference>
<gene>
    <name evidence="2" type="ORF">SAMN06295905_2442</name>
</gene>